<sequence length="154" mass="18009">MVYFKDMNDEAYQQFRLRSLNEYAESIHENYGGTKEEAVEKATSQFNELLKDGLQTENQWIYHIVDDETENKVGIVWYAYRAEDQQVFLYEIWMDPKYRGNGYGTQAIQLLHQKSKELGANNVGLHVFGSNKGAVALYKRLGYEENSIVMQYQL</sequence>
<accession>A0ABS9GXC5</accession>
<evidence type="ECO:0000313" key="3">
    <source>
        <dbReference type="Proteomes" id="UP001649381"/>
    </source>
</evidence>
<dbReference type="PANTHER" id="PTHR43259:SF1">
    <property type="entry name" value="N-ACETYLTRANSFERASE DOMAIN-CONTAINING PROTEIN"/>
    <property type="match status" value="1"/>
</dbReference>
<keyword evidence="3" id="KW-1185">Reference proteome</keyword>
<name>A0ABS9GXC5_9BACL</name>
<reference evidence="2 3" key="1">
    <citation type="submission" date="2022-01" db="EMBL/GenBank/DDBJ databases">
        <title>Alkalihalobacillus sp. EGI L200015, a novel bacterium isolated from a salt lake sediment.</title>
        <authorList>
            <person name="Gao L."/>
            <person name="Fang B.-Z."/>
            <person name="Li W.-J."/>
        </authorList>
    </citation>
    <scope>NUCLEOTIDE SEQUENCE [LARGE SCALE GENOMIC DNA]</scope>
    <source>
        <strain evidence="2 3">KCTC 12718</strain>
    </source>
</reference>
<evidence type="ECO:0000313" key="2">
    <source>
        <dbReference type="EMBL" id="MCF6136311.1"/>
    </source>
</evidence>
<dbReference type="RefSeq" id="WP_236330779.1">
    <property type="nucleotide sequence ID" value="NZ_JAKIJS010000001.1"/>
</dbReference>
<dbReference type="InterPro" id="IPR016181">
    <property type="entry name" value="Acyl_CoA_acyltransferase"/>
</dbReference>
<dbReference type="Proteomes" id="UP001649381">
    <property type="component" value="Unassembled WGS sequence"/>
</dbReference>
<dbReference type="PANTHER" id="PTHR43259">
    <property type="entry name" value="SPT10P"/>
    <property type="match status" value="1"/>
</dbReference>
<dbReference type="InterPro" id="IPR000182">
    <property type="entry name" value="GNAT_dom"/>
</dbReference>
<comment type="caution">
    <text evidence="2">The sequence shown here is derived from an EMBL/GenBank/DDBJ whole genome shotgun (WGS) entry which is preliminary data.</text>
</comment>
<dbReference type="PROSITE" id="PS51186">
    <property type="entry name" value="GNAT"/>
    <property type="match status" value="1"/>
</dbReference>
<dbReference type="SUPFAM" id="SSF55729">
    <property type="entry name" value="Acyl-CoA N-acyltransferases (Nat)"/>
    <property type="match status" value="1"/>
</dbReference>
<dbReference type="InterPro" id="IPR052829">
    <property type="entry name" value="N-acetyltransferase_domain"/>
</dbReference>
<dbReference type="CDD" id="cd04301">
    <property type="entry name" value="NAT_SF"/>
    <property type="match status" value="1"/>
</dbReference>
<organism evidence="2 3">
    <name type="scientific">Pseudalkalibacillus berkeleyi</name>
    <dbReference type="NCBI Taxonomy" id="1069813"/>
    <lineage>
        <taxon>Bacteria</taxon>
        <taxon>Bacillati</taxon>
        <taxon>Bacillota</taxon>
        <taxon>Bacilli</taxon>
        <taxon>Bacillales</taxon>
        <taxon>Fictibacillaceae</taxon>
        <taxon>Pseudalkalibacillus</taxon>
    </lineage>
</organism>
<protein>
    <submittedName>
        <fullName evidence="2">GNAT family N-acetyltransferase</fullName>
    </submittedName>
</protein>
<dbReference type="Gene3D" id="3.40.630.30">
    <property type="match status" value="1"/>
</dbReference>
<dbReference type="Pfam" id="PF00583">
    <property type="entry name" value="Acetyltransf_1"/>
    <property type="match status" value="1"/>
</dbReference>
<dbReference type="EMBL" id="JAKIJS010000001">
    <property type="protein sequence ID" value="MCF6136311.1"/>
    <property type="molecule type" value="Genomic_DNA"/>
</dbReference>
<feature type="domain" description="N-acetyltransferase" evidence="1">
    <location>
        <begin position="15"/>
        <end position="154"/>
    </location>
</feature>
<proteinExistence type="predicted"/>
<evidence type="ECO:0000259" key="1">
    <source>
        <dbReference type="PROSITE" id="PS51186"/>
    </source>
</evidence>
<gene>
    <name evidence="2" type="ORF">L2716_01130</name>
</gene>